<proteinExistence type="inferred from homology"/>
<keyword evidence="3 9" id="KW-0813">Transport</keyword>
<dbReference type="RefSeq" id="XP_031022116.1">
    <property type="nucleotide sequence ID" value="XM_031171907.1"/>
</dbReference>
<dbReference type="SUPFAM" id="SSF103506">
    <property type="entry name" value="Mitochondrial carrier"/>
    <property type="match status" value="1"/>
</dbReference>
<evidence type="ECO:0000256" key="3">
    <source>
        <dbReference type="ARBA" id="ARBA00022448"/>
    </source>
</evidence>
<comment type="caution">
    <text evidence="10">The sequence shown here is derived from an EMBL/GenBank/DDBJ whole genome shotgun (WGS) entry which is preliminary data.</text>
</comment>
<dbReference type="Proteomes" id="UP000319731">
    <property type="component" value="Unassembled WGS sequence"/>
</dbReference>
<keyword evidence="5" id="KW-0677">Repeat</keyword>
<comment type="similarity">
    <text evidence="2 9">Belongs to the mitochondrial carrier (TC 2.A.29) family.</text>
</comment>
<dbReference type="PROSITE" id="PS50920">
    <property type="entry name" value="SOLCAR"/>
    <property type="match status" value="2"/>
</dbReference>
<sequence>MTQAFQKVFAEEGIRGLWMPGLWATIWRELIYSGLRFSLYKPIRTTVGSQLHIPNPEGSLLCKSIAGICSGVIGSMVANPTDVLKIKSQSEAGSVVNGVYTTGHAKGRVPKYFTMAQAIRTILRDEGIRGFYRGVQATALRAIMVSGGQLVPYDHTKYLLKKHGVMKEGLPLHVAGSIVAGLTATTMAAPPDIIKTRLLSQSQHGSASSQLPRFKGISDCLVHIVRKEGVSTLFRGWLPSYLRLAPHYLLSLPLYEQLRLLMGLDGF</sequence>
<evidence type="ECO:0000256" key="5">
    <source>
        <dbReference type="ARBA" id="ARBA00022737"/>
    </source>
</evidence>
<accession>A0A507BYP0</accession>
<dbReference type="AlphaFoldDB" id="A0A507BYP0"/>
<dbReference type="PANTHER" id="PTHR45618">
    <property type="entry name" value="MITOCHONDRIAL DICARBOXYLATE CARRIER-RELATED"/>
    <property type="match status" value="1"/>
</dbReference>
<organism evidence="10 11">
    <name type="scientific">Synchytrium microbalum</name>
    <dbReference type="NCBI Taxonomy" id="1806994"/>
    <lineage>
        <taxon>Eukaryota</taxon>
        <taxon>Fungi</taxon>
        <taxon>Fungi incertae sedis</taxon>
        <taxon>Chytridiomycota</taxon>
        <taxon>Chytridiomycota incertae sedis</taxon>
        <taxon>Chytridiomycetes</taxon>
        <taxon>Synchytriales</taxon>
        <taxon>Synchytriaceae</taxon>
        <taxon>Synchytrium</taxon>
    </lineage>
</organism>
<dbReference type="InterPro" id="IPR018108">
    <property type="entry name" value="MCP_transmembrane"/>
</dbReference>
<keyword evidence="11" id="KW-1185">Reference proteome</keyword>
<name>A0A507BYP0_9FUNG</name>
<protein>
    <submittedName>
        <fullName evidence="10">Uncharacterized protein</fullName>
    </submittedName>
</protein>
<evidence type="ECO:0000256" key="7">
    <source>
        <dbReference type="ARBA" id="ARBA00023136"/>
    </source>
</evidence>
<dbReference type="EMBL" id="QEAO01000069">
    <property type="protein sequence ID" value="TPX30455.1"/>
    <property type="molecule type" value="Genomic_DNA"/>
</dbReference>
<evidence type="ECO:0000256" key="1">
    <source>
        <dbReference type="ARBA" id="ARBA00004141"/>
    </source>
</evidence>
<dbReference type="Pfam" id="PF00153">
    <property type="entry name" value="Mito_carr"/>
    <property type="match status" value="3"/>
</dbReference>
<gene>
    <name evidence="10" type="ORF">SmJEL517_g05981</name>
</gene>
<evidence type="ECO:0000313" key="10">
    <source>
        <dbReference type="EMBL" id="TPX30455.1"/>
    </source>
</evidence>
<evidence type="ECO:0000256" key="9">
    <source>
        <dbReference type="RuleBase" id="RU000488"/>
    </source>
</evidence>
<dbReference type="InterPro" id="IPR023395">
    <property type="entry name" value="MCP_dom_sf"/>
</dbReference>
<keyword evidence="6" id="KW-1133">Transmembrane helix</keyword>
<dbReference type="GeneID" id="42007204"/>
<comment type="subcellular location">
    <subcellularLocation>
        <location evidence="1">Membrane</location>
        <topology evidence="1">Multi-pass membrane protein</topology>
    </subcellularLocation>
</comment>
<reference evidence="10 11" key="1">
    <citation type="journal article" date="2019" name="Sci. Rep.">
        <title>Comparative genomics of chytrid fungi reveal insights into the obligate biotrophic and pathogenic lifestyle of Synchytrium endobioticum.</title>
        <authorList>
            <person name="van de Vossenberg B.T.L.H."/>
            <person name="Warris S."/>
            <person name="Nguyen H.D.T."/>
            <person name="van Gent-Pelzer M.P.E."/>
            <person name="Joly D.L."/>
            <person name="van de Geest H.C."/>
            <person name="Bonants P.J.M."/>
            <person name="Smith D.S."/>
            <person name="Levesque C.A."/>
            <person name="van der Lee T.A.J."/>
        </authorList>
    </citation>
    <scope>NUCLEOTIDE SEQUENCE [LARGE SCALE GENOMIC DNA]</scope>
    <source>
        <strain evidence="10 11">JEL517</strain>
    </source>
</reference>
<feature type="repeat" description="Solcar" evidence="8">
    <location>
        <begin position="168"/>
        <end position="261"/>
    </location>
</feature>
<evidence type="ECO:0000313" key="11">
    <source>
        <dbReference type="Proteomes" id="UP000319731"/>
    </source>
</evidence>
<evidence type="ECO:0000256" key="8">
    <source>
        <dbReference type="PROSITE-ProRule" id="PRU00282"/>
    </source>
</evidence>
<feature type="repeat" description="Solcar" evidence="8">
    <location>
        <begin position="58"/>
        <end position="159"/>
    </location>
</feature>
<dbReference type="Gene3D" id="1.50.40.10">
    <property type="entry name" value="Mitochondrial carrier domain"/>
    <property type="match status" value="1"/>
</dbReference>
<keyword evidence="7 8" id="KW-0472">Membrane</keyword>
<evidence type="ECO:0000256" key="2">
    <source>
        <dbReference type="ARBA" id="ARBA00006375"/>
    </source>
</evidence>
<evidence type="ECO:0000256" key="6">
    <source>
        <dbReference type="ARBA" id="ARBA00022989"/>
    </source>
</evidence>
<keyword evidence="4 8" id="KW-0812">Transmembrane</keyword>
<evidence type="ECO:0000256" key="4">
    <source>
        <dbReference type="ARBA" id="ARBA00022692"/>
    </source>
</evidence>
<dbReference type="InterPro" id="IPR050391">
    <property type="entry name" value="Mito_Metabolite_Transporter"/>
</dbReference>
<dbReference type="OrthoDB" id="448427at2759"/>
<dbReference type="GO" id="GO:0016020">
    <property type="term" value="C:membrane"/>
    <property type="evidence" value="ECO:0007669"/>
    <property type="project" value="UniProtKB-SubCell"/>
</dbReference>